<dbReference type="Pfam" id="PF21365">
    <property type="entry name" value="Glyco_hydro_31_3rd"/>
    <property type="match status" value="1"/>
</dbReference>
<dbReference type="InterPro" id="IPR051816">
    <property type="entry name" value="Glycosyl_Hydrolase_31"/>
</dbReference>
<evidence type="ECO:0000313" key="5">
    <source>
        <dbReference type="EMBL" id="QYM78554.1"/>
    </source>
</evidence>
<dbReference type="Gene3D" id="2.60.40.1760">
    <property type="entry name" value="glycosyl hydrolase (family 31)"/>
    <property type="match status" value="1"/>
</dbReference>
<dbReference type="SUPFAM" id="SSF51445">
    <property type="entry name" value="(Trans)glycosidases"/>
    <property type="match status" value="1"/>
</dbReference>
<accession>A0A8F9TSS3</accession>
<proteinExistence type="inferred from homology"/>
<dbReference type="GO" id="GO:0005975">
    <property type="term" value="P:carbohydrate metabolic process"/>
    <property type="evidence" value="ECO:0007669"/>
    <property type="project" value="InterPro"/>
</dbReference>
<dbReference type="GO" id="GO:0004553">
    <property type="term" value="F:hydrolase activity, hydrolyzing O-glycosyl compounds"/>
    <property type="evidence" value="ECO:0007669"/>
    <property type="project" value="InterPro"/>
</dbReference>
<keyword evidence="2" id="KW-0378">Hydrolase</keyword>
<evidence type="ECO:0008006" key="7">
    <source>
        <dbReference type="Google" id="ProtNLM"/>
    </source>
</evidence>
<protein>
    <recommendedName>
        <fullName evidence="7">Alpha-D-xyloside xylohydrolase</fullName>
    </recommendedName>
</protein>
<dbReference type="InterPro" id="IPR048395">
    <property type="entry name" value="Glyco_hydro_31_C"/>
</dbReference>
<dbReference type="CDD" id="cd14752">
    <property type="entry name" value="GH31_N"/>
    <property type="match status" value="1"/>
</dbReference>
<dbReference type="Gene3D" id="3.20.20.80">
    <property type="entry name" value="Glycosidases"/>
    <property type="match status" value="1"/>
</dbReference>
<sequence length="806" mass="89043">MKKSWFAQAWWLVAGLMSAGHVWAGITLTESPHDFRCANGETVLIIEREPWRLRIATAHDETRVADADAPALKIGDAWVALARADSAKAESADVVRVAASLANGARATAEVRPYGANGFRVIVRAADGGVTGVRGATMLHPMEEIYGFGEMWNGHVAQRGQAFDLWDIGGTPDECAYMPYYVSTRNYAFLLNYGGRVHFDVGQRRADQLTYEAPAGELDLTFVAGDSIATTVRHFLTEAGLPQRPPRWTFQPWFWLMADPSQPGAKIDTLKGEHFIEMVDKLHAMGLPIGATWFEPPWQDARSSFKPNPAFSADLKGLIAQLRAKGVRSLAWTVPYTTDKASNWKEAVAKGYLAQKPDGDTSGGDVKITASGELEGKYYNAIDFFNPAAAKWWEAQIDRALDLGLAGFKLDAGQDLPEDARLFGGREGRDVHNSYALEFNKVFFEALQKRLGDDFLMVPRAAWVGSGAYTNFKWPGDLAGSFANNGLPSSVYSSLSLAFCGLPFLSTDIGGFENQPAPEDAWLRWAQFGAMLPGMQTLHMPWWYSEEAQTHFRYLAWLHTDLTPLWMSLAHEAAATGAPVCRPLVWSFQDDMATWRVDDEFTVGTSLLVAPMLNMNPDRKVYLPAGRWFDFWDENESYQGPVTIDWFKGWFVKDKFPLFVREGAIIPMEIANDVTGFGTAASKGYVTLAIWPKAGGQSEFVLHDTEGPVRITTDARQANAFVVGWDATKRNHLLRIHDADAHRPVSVTADGAKLAAFDTLAAFQAGGEGWFYDATKRNIWVRKHNSGAAGAVSLTWAPAATTEDKR</sequence>
<feature type="domain" description="Glycoside hydrolase family 31 TIM barrel" evidence="3">
    <location>
        <begin position="271"/>
        <end position="568"/>
    </location>
</feature>
<dbReference type="GO" id="GO:0030246">
    <property type="term" value="F:carbohydrate binding"/>
    <property type="evidence" value="ECO:0007669"/>
    <property type="project" value="InterPro"/>
</dbReference>
<dbReference type="SUPFAM" id="SSF74650">
    <property type="entry name" value="Galactose mutarotase-like"/>
    <property type="match status" value="1"/>
</dbReference>
<evidence type="ECO:0000259" key="3">
    <source>
        <dbReference type="Pfam" id="PF01055"/>
    </source>
</evidence>
<name>A0A8F9TSS3_9BACT</name>
<dbReference type="PANTHER" id="PTHR43863">
    <property type="entry name" value="HYDROLASE, PUTATIVE (AFU_ORTHOLOGUE AFUA_1G03140)-RELATED"/>
    <property type="match status" value="1"/>
</dbReference>
<feature type="domain" description="Glycosyl hydrolase family 31 C-terminal" evidence="4">
    <location>
        <begin position="577"/>
        <end position="666"/>
    </location>
</feature>
<dbReference type="InterPro" id="IPR013780">
    <property type="entry name" value="Glyco_hydro_b"/>
</dbReference>
<dbReference type="RefSeq" id="WP_220161658.1">
    <property type="nucleotide sequence ID" value="NZ_CP080507.1"/>
</dbReference>
<dbReference type="Gene3D" id="2.60.40.1180">
    <property type="entry name" value="Golgi alpha-mannosidase II"/>
    <property type="match status" value="2"/>
</dbReference>
<evidence type="ECO:0000256" key="2">
    <source>
        <dbReference type="RuleBase" id="RU361185"/>
    </source>
</evidence>
<dbReference type="InterPro" id="IPR017853">
    <property type="entry name" value="GH"/>
</dbReference>
<dbReference type="Pfam" id="PF01055">
    <property type="entry name" value="Glyco_hydro_31_2nd"/>
    <property type="match status" value="1"/>
</dbReference>
<dbReference type="EMBL" id="CP080507">
    <property type="protein sequence ID" value="QYM78554.1"/>
    <property type="molecule type" value="Genomic_DNA"/>
</dbReference>
<dbReference type="SUPFAM" id="SSF51011">
    <property type="entry name" value="Glycosyl hydrolase domain"/>
    <property type="match status" value="1"/>
</dbReference>
<comment type="similarity">
    <text evidence="1 2">Belongs to the glycosyl hydrolase 31 family.</text>
</comment>
<evidence type="ECO:0000313" key="6">
    <source>
        <dbReference type="Proteomes" id="UP000825051"/>
    </source>
</evidence>
<dbReference type="InterPro" id="IPR011013">
    <property type="entry name" value="Gal_mutarotase_sf_dom"/>
</dbReference>
<keyword evidence="2" id="KW-0326">Glycosidase</keyword>
<dbReference type="KEGG" id="ole:K0B96_14810"/>
<dbReference type="PANTHER" id="PTHR43863:SF2">
    <property type="entry name" value="MALTASE-GLUCOAMYLASE"/>
    <property type="match status" value="1"/>
</dbReference>
<organism evidence="5 6">
    <name type="scientific">Horticoccus luteus</name>
    <dbReference type="NCBI Taxonomy" id="2862869"/>
    <lineage>
        <taxon>Bacteria</taxon>
        <taxon>Pseudomonadati</taxon>
        <taxon>Verrucomicrobiota</taxon>
        <taxon>Opitutia</taxon>
        <taxon>Opitutales</taxon>
        <taxon>Opitutaceae</taxon>
        <taxon>Horticoccus</taxon>
    </lineage>
</organism>
<evidence type="ECO:0000259" key="4">
    <source>
        <dbReference type="Pfam" id="PF21365"/>
    </source>
</evidence>
<keyword evidence="6" id="KW-1185">Reference proteome</keyword>
<dbReference type="AlphaFoldDB" id="A0A8F9TSS3"/>
<evidence type="ECO:0000256" key="1">
    <source>
        <dbReference type="ARBA" id="ARBA00007806"/>
    </source>
</evidence>
<dbReference type="Proteomes" id="UP000825051">
    <property type="component" value="Chromosome"/>
</dbReference>
<dbReference type="InterPro" id="IPR000322">
    <property type="entry name" value="Glyco_hydro_31_TIM"/>
</dbReference>
<reference evidence="5" key="1">
    <citation type="submission" date="2021-08" db="EMBL/GenBank/DDBJ databases">
        <title>Genome of a novel bacterium of the phylum Verrucomicrobia, Oleiharenicola sp. KSB-15.</title>
        <authorList>
            <person name="Chung J.-H."/>
            <person name="Ahn J.-H."/>
            <person name="Yoon Y."/>
            <person name="Kim D.-Y."/>
            <person name="An S.-H."/>
            <person name="Park I."/>
            <person name="Yeon J."/>
        </authorList>
    </citation>
    <scope>NUCLEOTIDE SEQUENCE</scope>
    <source>
        <strain evidence="5">KSB-15</strain>
    </source>
</reference>
<gene>
    <name evidence="5" type="ORF">K0B96_14810</name>
</gene>